<reference evidence="2" key="1">
    <citation type="journal article" date="2019" name="Int. J. Syst. Evol. Microbiol.">
        <title>The Global Catalogue of Microorganisms (GCM) 10K type strain sequencing project: providing services to taxonomists for standard genome sequencing and annotation.</title>
        <authorList>
            <consortium name="The Broad Institute Genomics Platform"/>
            <consortium name="The Broad Institute Genome Sequencing Center for Infectious Disease"/>
            <person name="Wu L."/>
            <person name="Ma J."/>
        </authorList>
    </citation>
    <scope>NUCLEOTIDE SEQUENCE [LARGE SCALE GENOMIC DNA]</scope>
    <source>
        <strain evidence="2">JCM 6833</strain>
    </source>
</reference>
<gene>
    <name evidence="1" type="ORF">GCM10010411_77020</name>
</gene>
<protein>
    <submittedName>
        <fullName evidence="1">Uncharacterized protein</fullName>
    </submittedName>
</protein>
<evidence type="ECO:0000313" key="1">
    <source>
        <dbReference type="EMBL" id="GAA2628335.1"/>
    </source>
</evidence>
<sequence>MMISAEAAIATAVAYPSRAAKEAADATGDLELQLGIRATETGDGLKGQRRPAVREFREVLAKPALTAVT</sequence>
<comment type="caution">
    <text evidence="1">The sequence shown here is derived from an EMBL/GenBank/DDBJ whole genome shotgun (WGS) entry which is preliminary data.</text>
</comment>
<dbReference type="EMBL" id="BAAATD010000014">
    <property type="protein sequence ID" value="GAA2628335.1"/>
    <property type="molecule type" value="Genomic_DNA"/>
</dbReference>
<dbReference type="Proteomes" id="UP001501509">
    <property type="component" value="Unassembled WGS sequence"/>
</dbReference>
<evidence type="ECO:0000313" key="2">
    <source>
        <dbReference type="Proteomes" id="UP001501509"/>
    </source>
</evidence>
<organism evidence="1 2">
    <name type="scientific">Actinomadura fulvescens</name>
    <dbReference type="NCBI Taxonomy" id="46160"/>
    <lineage>
        <taxon>Bacteria</taxon>
        <taxon>Bacillati</taxon>
        <taxon>Actinomycetota</taxon>
        <taxon>Actinomycetes</taxon>
        <taxon>Streptosporangiales</taxon>
        <taxon>Thermomonosporaceae</taxon>
        <taxon>Actinomadura</taxon>
    </lineage>
</organism>
<name>A0ABP6CUH1_9ACTN</name>
<accession>A0ABP6CUH1</accession>
<dbReference type="RefSeq" id="WP_344547436.1">
    <property type="nucleotide sequence ID" value="NZ_BAAATD010000014.1"/>
</dbReference>
<keyword evidence="2" id="KW-1185">Reference proteome</keyword>
<proteinExistence type="predicted"/>